<dbReference type="EMBL" id="KN833021">
    <property type="protein sequence ID" value="KIM77803.1"/>
    <property type="molecule type" value="Genomic_DNA"/>
</dbReference>
<dbReference type="AlphaFoldDB" id="A0A0C3AV21"/>
<reference evidence="1 2" key="1">
    <citation type="submission" date="2014-04" db="EMBL/GenBank/DDBJ databases">
        <authorList>
            <consortium name="DOE Joint Genome Institute"/>
            <person name="Kuo A."/>
            <person name="Tarkka M."/>
            <person name="Buscot F."/>
            <person name="Kohler A."/>
            <person name="Nagy L.G."/>
            <person name="Floudas D."/>
            <person name="Copeland A."/>
            <person name="Barry K.W."/>
            <person name="Cichocki N."/>
            <person name="Veneault-Fourrey C."/>
            <person name="LaButti K."/>
            <person name="Lindquist E.A."/>
            <person name="Lipzen A."/>
            <person name="Lundell T."/>
            <person name="Morin E."/>
            <person name="Murat C."/>
            <person name="Sun H."/>
            <person name="Tunlid A."/>
            <person name="Henrissat B."/>
            <person name="Grigoriev I.V."/>
            <person name="Hibbett D.S."/>
            <person name="Martin F."/>
            <person name="Nordberg H.P."/>
            <person name="Cantor M.N."/>
            <person name="Hua S.X."/>
        </authorList>
    </citation>
    <scope>NUCLEOTIDE SEQUENCE [LARGE SCALE GENOMIC DNA]</scope>
    <source>
        <strain evidence="1 2">F 1598</strain>
    </source>
</reference>
<dbReference type="InParanoid" id="A0A0C3AV21"/>
<keyword evidence="2" id="KW-1185">Reference proteome</keyword>
<evidence type="ECO:0000313" key="2">
    <source>
        <dbReference type="Proteomes" id="UP000054166"/>
    </source>
</evidence>
<dbReference type="PANTHER" id="PTHR33266:SF1">
    <property type="entry name" value="F-BOX DOMAIN-CONTAINING PROTEIN"/>
    <property type="match status" value="1"/>
</dbReference>
<dbReference type="OrthoDB" id="107110at2759"/>
<evidence type="ECO:0000313" key="1">
    <source>
        <dbReference type="EMBL" id="KIM77803.1"/>
    </source>
</evidence>
<gene>
    <name evidence="1" type="ORF">PILCRDRAFT_11701</name>
</gene>
<reference evidence="2" key="2">
    <citation type="submission" date="2015-01" db="EMBL/GenBank/DDBJ databases">
        <title>Evolutionary Origins and Diversification of the Mycorrhizal Mutualists.</title>
        <authorList>
            <consortium name="DOE Joint Genome Institute"/>
            <consortium name="Mycorrhizal Genomics Consortium"/>
            <person name="Kohler A."/>
            <person name="Kuo A."/>
            <person name="Nagy L.G."/>
            <person name="Floudas D."/>
            <person name="Copeland A."/>
            <person name="Barry K.W."/>
            <person name="Cichocki N."/>
            <person name="Veneault-Fourrey C."/>
            <person name="LaButti K."/>
            <person name="Lindquist E.A."/>
            <person name="Lipzen A."/>
            <person name="Lundell T."/>
            <person name="Morin E."/>
            <person name="Murat C."/>
            <person name="Riley R."/>
            <person name="Ohm R."/>
            <person name="Sun H."/>
            <person name="Tunlid A."/>
            <person name="Henrissat B."/>
            <person name="Grigoriev I.V."/>
            <person name="Hibbett D.S."/>
            <person name="Martin F."/>
        </authorList>
    </citation>
    <scope>NUCLEOTIDE SEQUENCE [LARGE SCALE GENOMIC DNA]</scope>
    <source>
        <strain evidence="2">F 1598</strain>
    </source>
</reference>
<organism evidence="1 2">
    <name type="scientific">Piloderma croceum (strain F 1598)</name>
    <dbReference type="NCBI Taxonomy" id="765440"/>
    <lineage>
        <taxon>Eukaryota</taxon>
        <taxon>Fungi</taxon>
        <taxon>Dikarya</taxon>
        <taxon>Basidiomycota</taxon>
        <taxon>Agaricomycotina</taxon>
        <taxon>Agaricomycetes</taxon>
        <taxon>Agaricomycetidae</taxon>
        <taxon>Atheliales</taxon>
        <taxon>Atheliaceae</taxon>
        <taxon>Piloderma</taxon>
    </lineage>
</organism>
<sequence length="913" mass="103241">MQLDFVDDDIRDHTPLDAKVYTDCESDCNKQPPLAVTILSRVVVSAPDKLDQKFKDFDTAKDIVVKYSQDPDEDENSNLRKLLVWCWLQGTFERIRRLKILRPMPVRSDQTDWQNSERLHILRKLDVAYNKPFVGNAATDFIKHLRVDDHDIRCDKLEVYAKAISILQSSGMGKSRMLTEVGKHIFTLPICLRHPRSPGYPPSDTDVYYYFMDINTDNDMNLTAHSAIARFLTAAHETMLKWLKDAQQQRNLDATGLHTWWYEMMEQRAGQIMRQNFFSEVLRKAKTQIKLGPELPGTSPTRPKDPNDPGVYDIVQESLVYYENARVAVEALMAFLGSLDAGEKPLCVTYFDEAHELQTRFWILLRLLSHQPLAMSMWYVFMGTKSRISYFTPPPRDLVSLRLLKELRKLPPYIALDFDHNVLKSQAEVTATIGELQSIEHLASYGRPMWNAHLPEERDGMVKLASGKLLSGSAFDDQNADHVFAVLSQRLCIEPVFVSSEAIALADRSVAHHMRLITGISDDRRTFYTYSPSEPILVLGAVNILYNPGDDRRLGRVLDTFSKHLCSAGLVEKGLTGELGARILLLLARDLTAPVEHGRGPNLLKPVLLLKVIDTLFGNTTWAGIDKHRKEYDEAFSTAHVNFTHWIVTKDPLPELPDQVLLANLWARGAILQCCFNQASIDFLMVVYHGDISTDASFDPVMLSAVFGQVKFKSKADTTAEQAIQLIGLPRDLSGPLPYLALLFELGNESFHGRGANSSRIRVTIPEPTTKVGEFKTLRNNWLAAVEALEDYQKGQVKKERTDLKLVEKQKKVKEARLAMDAYNRYTIAVHGASADVYGILRTAKIETEFATLLTSTMPSPTAQDETIQHMRPLERLGSESGHTAWMSRYVVGESKEHLMDVDSDEQSHSLPS</sequence>
<dbReference type="PANTHER" id="PTHR33266">
    <property type="entry name" value="CHROMOSOME 15, WHOLE GENOME SHOTGUN SEQUENCE"/>
    <property type="match status" value="1"/>
</dbReference>
<proteinExistence type="predicted"/>
<protein>
    <submittedName>
        <fullName evidence="1">Uncharacterized protein</fullName>
    </submittedName>
</protein>
<dbReference type="Proteomes" id="UP000054166">
    <property type="component" value="Unassembled WGS sequence"/>
</dbReference>
<dbReference type="STRING" id="765440.A0A0C3AV21"/>
<name>A0A0C3AV21_PILCF</name>
<accession>A0A0C3AV21</accession>
<dbReference type="HOGENOM" id="CLU_009568_3_0_1"/>